<keyword evidence="10" id="KW-0418">Kinase</keyword>
<dbReference type="Gene3D" id="1.10.510.10">
    <property type="entry name" value="Transferase(Phosphotransferase) domain 1"/>
    <property type="match status" value="1"/>
</dbReference>
<organism evidence="21 22">
    <name type="scientific">Bemisia tabaci</name>
    <name type="common">Sweetpotato whitefly</name>
    <name type="synonym">Aleurodes tabaci</name>
    <dbReference type="NCBI Taxonomy" id="7038"/>
    <lineage>
        <taxon>Eukaryota</taxon>
        <taxon>Metazoa</taxon>
        <taxon>Ecdysozoa</taxon>
        <taxon>Arthropoda</taxon>
        <taxon>Hexapoda</taxon>
        <taxon>Insecta</taxon>
        <taxon>Pterygota</taxon>
        <taxon>Neoptera</taxon>
        <taxon>Paraneoptera</taxon>
        <taxon>Hemiptera</taxon>
        <taxon>Sternorrhyncha</taxon>
        <taxon>Aleyrodoidea</taxon>
        <taxon>Aleyrodidae</taxon>
        <taxon>Aleyrodinae</taxon>
        <taxon>Bemisia</taxon>
    </lineage>
</organism>
<evidence type="ECO:0000313" key="22">
    <source>
        <dbReference type="Proteomes" id="UP001152759"/>
    </source>
</evidence>
<evidence type="ECO:0000256" key="14">
    <source>
        <dbReference type="ARBA" id="ARBA00023211"/>
    </source>
</evidence>
<evidence type="ECO:0000256" key="2">
    <source>
        <dbReference type="ARBA" id="ARBA00001946"/>
    </source>
</evidence>
<dbReference type="KEGG" id="btab:109040802"/>
<evidence type="ECO:0000256" key="1">
    <source>
        <dbReference type="ARBA" id="ARBA00001936"/>
    </source>
</evidence>
<evidence type="ECO:0000256" key="3">
    <source>
        <dbReference type="ARBA" id="ARBA00005843"/>
    </source>
</evidence>
<dbReference type="PANTHER" id="PTHR46485:SF5">
    <property type="entry name" value="CENTER DIVIDER, ISOFORM A"/>
    <property type="match status" value="1"/>
</dbReference>
<dbReference type="GO" id="GO:0046872">
    <property type="term" value="F:metal ion binding"/>
    <property type="evidence" value="ECO:0007669"/>
    <property type="project" value="UniProtKB-KW"/>
</dbReference>
<comment type="similarity">
    <text evidence="3">Belongs to the protein kinase superfamily. TKL Ser/Thr protein kinase family.</text>
</comment>
<dbReference type="PROSITE" id="PS00107">
    <property type="entry name" value="PROTEIN_KINASE_ATP"/>
    <property type="match status" value="1"/>
</dbReference>
<proteinExistence type="inferred from homology"/>
<dbReference type="EMBL" id="OU963866">
    <property type="protein sequence ID" value="CAH0390635.1"/>
    <property type="molecule type" value="Genomic_DNA"/>
</dbReference>
<dbReference type="GO" id="GO:0005737">
    <property type="term" value="C:cytoplasm"/>
    <property type="evidence" value="ECO:0007669"/>
    <property type="project" value="TreeGrafter"/>
</dbReference>
<evidence type="ECO:0000256" key="19">
    <source>
        <dbReference type="SAM" id="MobiDB-lite"/>
    </source>
</evidence>
<dbReference type="GO" id="GO:0004712">
    <property type="term" value="F:protein serine/threonine/tyrosine kinase activity"/>
    <property type="evidence" value="ECO:0007669"/>
    <property type="project" value="UniProtKB-EC"/>
</dbReference>
<evidence type="ECO:0000256" key="5">
    <source>
        <dbReference type="ARBA" id="ARBA00022527"/>
    </source>
</evidence>
<dbReference type="FunFam" id="3.30.200.20:FF:000134">
    <property type="entry name" value="Dual specificity testis-specific protein kinase 2"/>
    <property type="match status" value="1"/>
</dbReference>
<dbReference type="PROSITE" id="PS50011">
    <property type="entry name" value="PROTEIN_KINASE_DOM"/>
    <property type="match status" value="1"/>
</dbReference>
<accession>A0A9P0AFI5</accession>
<comment type="catalytic activity">
    <reaction evidence="16">
        <text>L-threonyl-[protein] + ATP = O-phospho-L-threonyl-[protein] + ADP + H(+)</text>
        <dbReference type="Rhea" id="RHEA:46608"/>
        <dbReference type="Rhea" id="RHEA-COMP:11060"/>
        <dbReference type="Rhea" id="RHEA-COMP:11605"/>
        <dbReference type="ChEBI" id="CHEBI:15378"/>
        <dbReference type="ChEBI" id="CHEBI:30013"/>
        <dbReference type="ChEBI" id="CHEBI:30616"/>
        <dbReference type="ChEBI" id="CHEBI:61977"/>
        <dbReference type="ChEBI" id="CHEBI:456216"/>
        <dbReference type="EC" id="2.7.12.1"/>
    </reaction>
</comment>
<dbReference type="GO" id="GO:0030036">
    <property type="term" value="P:actin cytoskeleton organization"/>
    <property type="evidence" value="ECO:0007669"/>
    <property type="project" value="TreeGrafter"/>
</dbReference>
<evidence type="ECO:0000256" key="18">
    <source>
        <dbReference type="PROSITE-ProRule" id="PRU10141"/>
    </source>
</evidence>
<evidence type="ECO:0000256" key="10">
    <source>
        <dbReference type="ARBA" id="ARBA00022777"/>
    </source>
</evidence>
<gene>
    <name evidence="21" type="ORF">BEMITA_LOCUS9338</name>
</gene>
<dbReference type="GO" id="GO:0004713">
    <property type="term" value="F:protein tyrosine kinase activity"/>
    <property type="evidence" value="ECO:0007669"/>
    <property type="project" value="UniProtKB-KW"/>
</dbReference>
<evidence type="ECO:0000259" key="20">
    <source>
        <dbReference type="PROSITE" id="PS50011"/>
    </source>
</evidence>
<comment type="cofactor">
    <cofactor evidence="2">
        <name>Mg(2+)</name>
        <dbReference type="ChEBI" id="CHEBI:18420"/>
    </cofactor>
</comment>
<evidence type="ECO:0000256" key="17">
    <source>
        <dbReference type="ARBA" id="ARBA00051680"/>
    </source>
</evidence>
<evidence type="ECO:0000256" key="12">
    <source>
        <dbReference type="ARBA" id="ARBA00022842"/>
    </source>
</evidence>
<evidence type="ECO:0000256" key="15">
    <source>
        <dbReference type="ARBA" id="ARBA00049003"/>
    </source>
</evidence>
<evidence type="ECO:0000313" key="21">
    <source>
        <dbReference type="EMBL" id="CAH0390635.1"/>
    </source>
</evidence>
<feature type="compositionally biased region" description="Polar residues" evidence="19">
    <location>
        <begin position="815"/>
        <end position="830"/>
    </location>
</feature>
<sequence length="952" mass="104643">MYSGSDSGYCDTPEPSSNDLQCPTSIVETTMEDKIKDCLMSGPSCRALRHAVMGLNRLDDFSCEHIGNGFYSKVYKVTHRVTGQVMVLKMNQLRSNRGNMLKEVQLMNQLSHPNILGFMGVCVHEGQLHALTEYINGGSLEQLIANTAKELSFVTRMKLALDIARGMQYLHSKDVFHRDLTSKNVLIRHNEKTGEMAAVVGDFGLAAKIPRSGYRLPTVGSPWWMSPECLKGQWYDQRSDVFSYGIILCEIIACVNADPDILPRTQNFGLDYLAMVELCSQNVPVAPPEFLKLAFSCCNFEPKNRPTFNDIVAMLEKIIVSLSTPEPGIGLLVEARSEECLLDQHLSHTVTTPNKQSKHRKLVHRRSLSEDVGTAMYSLHSAPSPSEKARCHYMTPSQEHLAVAPPLKHIGESMCREDPYYEPSADKLNPFASLSQFKGVKKILAGTNSSDLFSSCCELPSPYVGDEPCSSSKRDESLRNSSRLFCSSSKELNVGNMKSETLPNSNQNSVNSLNDVWIRRSPSSRSSIDLSKSEGVEDSIVVEPVVKPSELCLKNQSKCSSISPVSCGKLSESNNSPPSCSTPKNLTDVPKSTLTFEYVSKFVKINSRKSYLNSNPKAVSLPCSPTFLRKQPCVSESSDDCFKCISPIGKNKSMSDDGSDCTSGSELADSKSTCTVYSNLLPLFKSRTTNLSSEATILDCAPLRSCSSSSNVSSLAANCSNTSGLNLLCPTSSTTVPGLLRRRGSCESGFFSSVGEDFCVPGMDTLSARLHTASSVTLSSSSAASSLFLDSTGDDIATPLLLSAKHLHHFPPPRSSSIYTDSSEDVSSLASGDPPIWDEKKPQQISKIVEYFERKQSVNSGYHSSNGLSQRWDLNEPSNRYQLHQQLRRSYLQESTLIKPSELRKHFSLTGANSSTSTNLHFLDKPKRSTHQRLTVCEGAVRSKLQLFDKKN</sequence>
<dbReference type="InterPro" id="IPR017441">
    <property type="entry name" value="Protein_kinase_ATP_BS"/>
</dbReference>
<feature type="binding site" evidence="18">
    <location>
        <position position="89"/>
    </location>
    <ligand>
        <name>ATP</name>
        <dbReference type="ChEBI" id="CHEBI:30616"/>
    </ligand>
</feature>
<keyword evidence="6" id="KW-0597">Phosphoprotein</keyword>
<dbReference type="Proteomes" id="UP001152759">
    <property type="component" value="Chromosome 5"/>
</dbReference>
<keyword evidence="8" id="KW-0479">Metal-binding</keyword>
<evidence type="ECO:0000256" key="6">
    <source>
        <dbReference type="ARBA" id="ARBA00022553"/>
    </source>
</evidence>
<keyword evidence="13" id="KW-0829">Tyrosine-protein kinase</keyword>
<evidence type="ECO:0000256" key="13">
    <source>
        <dbReference type="ARBA" id="ARBA00023137"/>
    </source>
</evidence>
<comment type="catalytic activity">
    <reaction evidence="15">
        <text>L-seryl-[protein] + ATP = O-phospho-L-seryl-[protein] + ADP + H(+)</text>
        <dbReference type="Rhea" id="RHEA:17989"/>
        <dbReference type="Rhea" id="RHEA-COMP:9863"/>
        <dbReference type="Rhea" id="RHEA-COMP:11604"/>
        <dbReference type="ChEBI" id="CHEBI:15378"/>
        <dbReference type="ChEBI" id="CHEBI:29999"/>
        <dbReference type="ChEBI" id="CHEBI:30616"/>
        <dbReference type="ChEBI" id="CHEBI:83421"/>
        <dbReference type="ChEBI" id="CHEBI:456216"/>
        <dbReference type="EC" id="2.7.12.1"/>
    </reaction>
</comment>
<name>A0A9P0AFI5_BEMTA</name>
<dbReference type="Pfam" id="PF07714">
    <property type="entry name" value="PK_Tyr_Ser-Thr"/>
    <property type="match status" value="1"/>
</dbReference>
<evidence type="ECO:0000256" key="9">
    <source>
        <dbReference type="ARBA" id="ARBA00022741"/>
    </source>
</evidence>
<dbReference type="GO" id="GO:0005634">
    <property type="term" value="C:nucleus"/>
    <property type="evidence" value="ECO:0007669"/>
    <property type="project" value="TreeGrafter"/>
</dbReference>
<dbReference type="GO" id="GO:0004674">
    <property type="term" value="F:protein serine/threonine kinase activity"/>
    <property type="evidence" value="ECO:0007669"/>
    <property type="project" value="UniProtKB-KW"/>
</dbReference>
<evidence type="ECO:0000256" key="4">
    <source>
        <dbReference type="ARBA" id="ARBA00013203"/>
    </source>
</evidence>
<dbReference type="PRINTS" id="PR00109">
    <property type="entry name" value="TYRKINASE"/>
</dbReference>
<feature type="region of interest" description="Disordered" evidence="19">
    <location>
        <begin position="1"/>
        <end position="22"/>
    </location>
</feature>
<keyword evidence="9 18" id="KW-0547">Nucleotide-binding</keyword>
<dbReference type="EC" id="2.7.12.1" evidence="4"/>
<dbReference type="InterPro" id="IPR011009">
    <property type="entry name" value="Kinase-like_dom_sf"/>
</dbReference>
<dbReference type="AlphaFoldDB" id="A0A9P0AFI5"/>
<dbReference type="InterPro" id="IPR008266">
    <property type="entry name" value="Tyr_kinase_AS"/>
</dbReference>
<dbReference type="GO" id="GO:0005524">
    <property type="term" value="F:ATP binding"/>
    <property type="evidence" value="ECO:0007669"/>
    <property type="project" value="UniProtKB-UniRule"/>
</dbReference>
<dbReference type="InterPro" id="IPR000719">
    <property type="entry name" value="Prot_kinase_dom"/>
</dbReference>
<evidence type="ECO:0000256" key="8">
    <source>
        <dbReference type="ARBA" id="ARBA00022723"/>
    </source>
</evidence>
<evidence type="ECO:0000256" key="7">
    <source>
        <dbReference type="ARBA" id="ARBA00022679"/>
    </source>
</evidence>
<feature type="domain" description="Protein kinase" evidence="20">
    <location>
        <begin position="60"/>
        <end position="319"/>
    </location>
</feature>
<feature type="region of interest" description="Disordered" evidence="19">
    <location>
        <begin position="813"/>
        <end position="837"/>
    </location>
</feature>
<dbReference type="PANTHER" id="PTHR46485">
    <property type="entry name" value="LIM DOMAIN KINASE 1"/>
    <property type="match status" value="1"/>
</dbReference>
<reference evidence="21" key="1">
    <citation type="submission" date="2021-12" db="EMBL/GenBank/DDBJ databases">
        <authorList>
            <person name="King R."/>
        </authorList>
    </citation>
    <scope>NUCLEOTIDE SEQUENCE</scope>
</reference>
<dbReference type="InterPro" id="IPR050940">
    <property type="entry name" value="Actin_reg-Ser/Thr_kinase"/>
</dbReference>
<protein>
    <recommendedName>
        <fullName evidence="4">dual-specificity kinase</fullName>
        <ecNumber evidence="4">2.7.12.1</ecNumber>
    </recommendedName>
</protein>
<keyword evidence="22" id="KW-1185">Reference proteome</keyword>
<dbReference type="FunFam" id="1.10.510.10:FF:000202">
    <property type="entry name" value="Dual specificity testis-specific protein kinase 2"/>
    <property type="match status" value="1"/>
</dbReference>
<dbReference type="InterPro" id="IPR001245">
    <property type="entry name" value="Ser-Thr/Tyr_kinase_cat_dom"/>
</dbReference>
<keyword evidence="5" id="KW-0723">Serine/threonine-protein kinase</keyword>
<dbReference type="SUPFAM" id="SSF56112">
    <property type="entry name" value="Protein kinase-like (PK-like)"/>
    <property type="match status" value="1"/>
</dbReference>
<keyword evidence="12" id="KW-0460">Magnesium</keyword>
<dbReference type="Gene3D" id="3.30.200.20">
    <property type="entry name" value="Phosphorylase Kinase, domain 1"/>
    <property type="match status" value="1"/>
</dbReference>
<comment type="catalytic activity">
    <reaction evidence="17">
        <text>L-tyrosyl-[protein] + ATP = O-phospho-L-tyrosyl-[protein] + ADP + H(+)</text>
        <dbReference type="Rhea" id="RHEA:10596"/>
        <dbReference type="Rhea" id="RHEA-COMP:10136"/>
        <dbReference type="Rhea" id="RHEA-COMP:20101"/>
        <dbReference type="ChEBI" id="CHEBI:15378"/>
        <dbReference type="ChEBI" id="CHEBI:30616"/>
        <dbReference type="ChEBI" id="CHEBI:46858"/>
        <dbReference type="ChEBI" id="CHEBI:61978"/>
        <dbReference type="ChEBI" id="CHEBI:456216"/>
        <dbReference type="EC" id="2.7.12.1"/>
    </reaction>
</comment>
<dbReference type="PROSITE" id="PS00109">
    <property type="entry name" value="PROTEIN_KINASE_TYR"/>
    <property type="match status" value="1"/>
</dbReference>
<evidence type="ECO:0000256" key="11">
    <source>
        <dbReference type="ARBA" id="ARBA00022840"/>
    </source>
</evidence>
<keyword evidence="11 18" id="KW-0067">ATP-binding</keyword>
<keyword evidence="14" id="KW-0464">Manganese</keyword>
<comment type="cofactor">
    <cofactor evidence="1">
        <name>Mn(2+)</name>
        <dbReference type="ChEBI" id="CHEBI:29035"/>
    </cofactor>
</comment>
<keyword evidence="7" id="KW-0808">Transferase</keyword>
<evidence type="ECO:0000256" key="16">
    <source>
        <dbReference type="ARBA" id="ARBA00049308"/>
    </source>
</evidence>
<dbReference type="OrthoDB" id="20134at2759"/>